<evidence type="ECO:0000313" key="1">
    <source>
        <dbReference type="EMBL" id="MCI48079.1"/>
    </source>
</evidence>
<feature type="non-terminal residue" evidence="1">
    <location>
        <position position="48"/>
    </location>
</feature>
<protein>
    <submittedName>
        <fullName evidence="1">Uncharacterized protein</fullName>
    </submittedName>
</protein>
<dbReference type="AlphaFoldDB" id="A0A392SHG5"/>
<evidence type="ECO:0000313" key="2">
    <source>
        <dbReference type="Proteomes" id="UP000265520"/>
    </source>
</evidence>
<organism evidence="1 2">
    <name type="scientific">Trifolium medium</name>
    <dbReference type="NCBI Taxonomy" id="97028"/>
    <lineage>
        <taxon>Eukaryota</taxon>
        <taxon>Viridiplantae</taxon>
        <taxon>Streptophyta</taxon>
        <taxon>Embryophyta</taxon>
        <taxon>Tracheophyta</taxon>
        <taxon>Spermatophyta</taxon>
        <taxon>Magnoliopsida</taxon>
        <taxon>eudicotyledons</taxon>
        <taxon>Gunneridae</taxon>
        <taxon>Pentapetalae</taxon>
        <taxon>rosids</taxon>
        <taxon>fabids</taxon>
        <taxon>Fabales</taxon>
        <taxon>Fabaceae</taxon>
        <taxon>Papilionoideae</taxon>
        <taxon>50 kb inversion clade</taxon>
        <taxon>NPAAA clade</taxon>
        <taxon>Hologalegina</taxon>
        <taxon>IRL clade</taxon>
        <taxon>Trifolieae</taxon>
        <taxon>Trifolium</taxon>
    </lineage>
</organism>
<reference evidence="1 2" key="1">
    <citation type="journal article" date="2018" name="Front. Plant Sci.">
        <title>Red Clover (Trifolium pratense) and Zigzag Clover (T. medium) - A Picture of Genomic Similarities and Differences.</title>
        <authorList>
            <person name="Dluhosova J."/>
            <person name="Istvanek J."/>
            <person name="Nedelnik J."/>
            <person name="Repkova J."/>
        </authorList>
    </citation>
    <scope>NUCLEOTIDE SEQUENCE [LARGE SCALE GENOMIC DNA]</scope>
    <source>
        <strain evidence="2">cv. 10/8</strain>
        <tissue evidence="1">Leaf</tissue>
    </source>
</reference>
<comment type="caution">
    <text evidence="1">The sequence shown here is derived from an EMBL/GenBank/DDBJ whole genome shotgun (WGS) entry which is preliminary data.</text>
</comment>
<keyword evidence="2" id="KW-1185">Reference proteome</keyword>
<name>A0A392SHG5_9FABA</name>
<dbReference type="Proteomes" id="UP000265520">
    <property type="component" value="Unassembled WGS sequence"/>
</dbReference>
<sequence length="48" mass="5553">MLETLGKLVEYTAQEINRFLGAVVPRECMFSAVRDEIEKWNLDARNPV</sequence>
<proteinExistence type="predicted"/>
<accession>A0A392SHG5</accession>
<dbReference type="EMBL" id="LXQA010381239">
    <property type="protein sequence ID" value="MCI48079.1"/>
    <property type="molecule type" value="Genomic_DNA"/>
</dbReference>